<dbReference type="InterPro" id="IPR021417">
    <property type="entry name" value="DUF3060"/>
</dbReference>
<evidence type="ECO:0000313" key="2">
    <source>
        <dbReference type="EMBL" id="ASL17668.1"/>
    </source>
</evidence>
<feature type="transmembrane region" description="Helical" evidence="1">
    <location>
        <begin position="24"/>
        <end position="42"/>
    </location>
</feature>
<keyword evidence="1" id="KW-0472">Membrane</keyword>
<evidence type="ECO:0000256" key="1">
    <source>
        <dbReference type="SAM" id="Phobius"/>
    </source>
</evidence>
<keyword evidence="1" id="KW-1133">Transmembrane helix</keyword>
<protein>
    <submittedName>
        <fullName evidence="2">Putative threonine rich protein</fullName>
    </submittedName>
</protein>
<reference evidence="2 3" key="1">
    <citation type="journal article" date="2017" name="Lancet Infect. Dis.">
        <title>Global outbreak of severe Mycobacterium chimaera disease after cardiac surgery: a molecular epidemiological study.</title>
        <authorList>
            <person name="van Ingen J."/>
            <person name="Kohl T."/>
            <person name="Kranzer K."/>
            <person name="Hasse B."/>
            <person name="Keller P."/>
            <person name="Szafranska A."/>
            <person name="Hillemann D."/>
            <person name="Chand M."/>
            <person name="Schreiber P."/>
            <person name="Sommerstein R."/>
            <person name="Berger C."/>
            <person name="Genoni M."/>
            <person name="Ruegg C."/>
            <person name="Troillet N."/>
            <person name="Widmer A.F."/>
            <person name="Becker S.L."/>
            <person name="Herrmann M."/>
            <person name="Eckmanns T."/>
            <person name="Haller S."/>
            <person name="Hoeller C."/>
            <person name="Debast S.B."/>
            <person name="Wolfhagen M.J."/>
            <person name="Hopman J."/>
            <person name="Kluytmans J."/>
            <person name="Langelaar M."/>
            <person name="Notermans D.W."/>
            <person name="ten Oever J."/>
            <person name="van den Barselaar P."/>
            <person name="Vonk A.B.A."/>
            <person name="Vos M.C."/>
            <person name="Ahmed N."/>
            <person name="Brown T."/>
            <person name="Crook D."/>
            <person name="Lamagni T."/>
            <person name="Phin N."/>
            <person name="Smith E.G."/>
            <person name="Zambon M."/>
            <person name="Serr A."/>
            <person name="Goetting T."/>
            <person name="Ebner W."/>
            <person name="Thuermer A."/>
            <person name="Utpatel C."/>
            <person name="Sproer C."/>
            <person name="Bunk B."/>
            <person name="Nubel U."/>
            <person name="Bloemberg G."/>
            <person name="Bottger E."/>
            <person name="Niemann S."/>
            <person name="Wagner D."/>
            <person name="Sax H."/>
        </authorList>
    </citation>
    <scope>NUCLEOTIDE SEQUENCE [LARGE SCALE GENOMIC DNA]</scope>
    <source>
        <strain evidence="2 3">ZUERICH-2</strain>
    </source>
</reference>
<dbReference type="Proteomes" id="UP000198286">
    <property type="component" value="Chromosome"/>
</dbReference>
<gene>
    <name evidence="2" type="ORF">MYCOZU2_05316</name>
</gene>
<dbReference type="GeneID" id="45456910"/>
<dbReference type="EMBL" id="CP015267">
    <property type="protein sequence ID" value="ASL17668.1"/>
    <property type="molecule type" value="Genomic_DNA"/>
</dbReference>
<name>A0A7U5RXK1_MYCIT</name>
<organism evidence="2 3">
    <name type="scientific">Mycobacterium intracellulare subsp. chimaera</name>
    <dbReference type="NCBI Taxonomy" id="222805"/>
    <lineage>
        <taxon>Bacteria</taxon>
        <taxon>Bacillati</taxon>
        <taxon>Actinomycetota</taxon>
        <taxon>Actinomycetes</taxon>
        <taxon>Mycobacteriales</taxon>
        <taxon>Mycobacteriaceae</taxon>
        <taxon>Mycobacterium</taxon>
        <taxon>Mycobacterium avium complex (MAC)</taxon>
    </lineage>
</organism>
<sequence>MTQTMQHPDQAADPARTPRRGRSLWLAALAGVAVVGLVSVGLHTDLAHGSQSSEVPDAGTLQVSGAGTTKTLPCHAGYLSVSGKNNTITLTGHCTSVTVSGNDNRVAVDSTDALSASGAGNVVVYHWGSPKIVSAGTANVVRQG</sequence>
<dbReference type="AlphaFoldDB" id="A0A7U5RXK1"/>
<keyword evidence="1" id="KW-0812">Transmembrane</keyword>
<dbReference type="Pfam" id="PF11259">
    <property type="entry name" value="DUF3060"/>
    <property type="match status" value="1"/>
</dbReference>
<evidence type="ECO:0000313" key="3">
    <source>
        <dbReference type="Proteomes" id="UP000198286"/>
    </source>
</evidence>
<accession>A0A7U5RXK1</accession>
<dbReference type="RefSeq" id="WP_371286286.1">
    <property type="nucleotide sequence ID" value="NZ_CP015267.1"/>
</dbReference>
<proteinExistence type="predicted"/>